<organism evidence="1 2">
    <name type="scientific">Lindgomyces ingoldianus</name>
    <dbReference type="NCBI Taxonomy" id="673940"/>
    <lineage>
        <taxon>Eukaryota</taxon>
        <taxon>Fungi</taxon>
        <taxon>Dikarya</taxon>
        <taxon>Ascomycota</taxon>
        <taxon>Pezizomycotina</taxon>
        <taxon>Dothideomycetes</taxon>
        <taxon>Pleosporomycetidae</taxon>
        <taxon>Pleosporales</taxon>
        <taxon>Lindgomycetaceae</taxon>
        <taxon>Lindgomyces</taxon>
    </lineage>
</organism>
<protein>
    <submittedName>
        <fullName evidence="1">Uncharacterized protein</fullName>
    </submittedName>
</protein>
<evidence type="ECO:0000313" key="2">
    <source>
        <dbReference type="Proteomes" id="UP000799755"/>
    </source>
</evidence>
<gene>
    <name evidence="1" type="ORF">BDR25DRAFT_302471</name>
</gene>
<proteinExistence type="predicted"/>
<sequence length="398" mass="43351">MADIPLYPLYGTSYHLYRVSPLYHGESPLLSERGLRTHARRLRDLLKGDNVRGVEVDFAPTADAMPNLGPLEECNWNLVGDEDAWIDRHRQVLDPDSSQVSEVVSPDRARGIEVEVGYERSAYSALLLRDPANTTSPDGFTALPLLLVKMPALIREVFLNYLKTAFDAHISPLRLPSTFLTSTLESYFHHLGAPTSTQKIQDVIRKLHIQLAFPQTTDLLKHIDITIAGTDVPGFLAQGKLIPNSSQIPFTAALSKYLQKHLALDLSNPKVYISRIHCGAFTLAIDRLKIIAPETQSEVSLSEASSAPEASASQLAVQELYSSLVCEASGTGKFLPESMAGEPRSSTPSSTGSGRHGQRKRAVSTTAGASATTKRPRGRPKAVNGGREAQTEEDMGDA</sequence>
<name>A0ACB6R250_9PLEO</name>
<keyword evidence="2" id="KW-1185">Reference proteome</keyword>
<dbReference type="Proteomes" id="UP000799755">
    <property type="component" value="Unassembled WGS sequence"/>
</dbReference>
<dbReference type="EMBL" id="MU003501">
    <property type="protein sequence ID" value="KAF2472870.1"/>
    <property type="molecule type" value="Genomic_DNA"/>
</dbReference>
<evidence type="ECO:0000313" key="1">
    <source>
        <dbReference type="EMBL" id="KAF2472870.1"/>
    </source>
</evidence>
<accession>A0ACB6R250</accession>
<comment type="caution">
    <text evidence="1">The sequence shown here is derived from an EMBL/GenBank/DDBJ whole genome shotgun (WGS) entry which is preliminary data.</text>
</comment>
<reference evidence="1" key="1">
    <citation type="journal article" date="2020" name="Stud. Mycol.">
        <title>101 Dothideomycetes genomes: a test case for predicting lifestyles and emergence of pathogens.</title>
        <authorList>
            <person name="Haridas S."/>
            <person name="Albert R."/>
            <person name="Binder M."/>
            <person name="Bloem J."/>
            <person name="Labutti K."/>
            <person name="Salamov A."/>
            <person name="Andreopoulos B."/>
            <person name="Baker S."/>
            <person name="Barry K."/>
            <person name="Bills G."/>
            <person name="Bluhm B."/>
            <person name="Cannon C."/>
            <person name="Castanera R."/>
            <person name="Culley D."/>
            <person name="Daum C."/>
            <person name="Ezra D."/>
            <person name="Gonzalez J."/>
            <person name="Henrissat B."/>
            <person name="Kuo A."/>
            <person name="Liang C."/>
            <person name="Lipzen A."/>
            <person name="Lutzoni F."/>
            <person name="Magnuson J."/>
            <person name="Mondo S."/>
            <person name="Nolan M."/>
            <person name="Ohm R."/>
            <person name="Pangilinan J."/>
            <person name="Park H.-J."/>
            <person name="Ramirez L."/>
            <person name="Alfaro M."/>
            <person name="Sun H."/>
            <person name="Tritt A."/>
            <person name="Yoshinaga Y."/>
            <person name="Zwiers L.-H."/>
            <person name="Turgeon B."/>
            <person name="Goodwin S."/>
            <person name="Spatafora J."/>
            <person name="Crous P."/>
            <person name="Grigoriev I."/>
        </authorList>
    </citation>
    <scope>NUCLEOTIDE SEQUENCE</scope>
    <source>
        <strain evidence="1">ATCC 200398</strain>
    </source>
</reference>